<keyword evidence="5" id="KW-1185">Reference proteome</keyword>
<dbReference type="Pfam" id="PF13560">
    <property type="entry name" value="HTH_31"/>
    <property type="match status" value="1"/>
</dbReference>
<dbReference type="SUPFAM" id="SSF47413">
    <property type="entry name" value="lambda repressor-like DNA-binding domains"/>
    <property type="match status" value="1"/>
</dbReference>
<accession>A0A266NIR6</accession>
<dbReference type="InterPro" id="IPR001387">
    <property type="entry name" value="Cro/C1-type_HTH"/>
</dbReference>
<dbReference type="EMBL" id="JAQJVI010000003">
    <property type="protein sequence ID" value="MDA7020978.1"/>
    <property type="molecule type" value="Genomic_DNA"/>
</dbReference>
<dbReference type="RefSeq" id="WP_095020774.1">
    <property type="nucleotide sequence ID" value="NZ_CAACYJ010000040.1"/>
</dbReference>
<reference evidence="3 4" key="1">
    <citation type="submission" date="2019-02" db="EMBL/GenBank/DDBJ databases">
        <authorList>
            <consortium name="Pathogen Informatics"/>
        </authorList>
    </citation>
    <scope>NUCLEOTIDE SEQUENCE [LARGE SCALE GENOMIC DNA]</scope>
    <source>
        <strain evidence="3 4">3012STDY7103891</strain>
    </source>
</reference>
<proteinExistence type="predicted"/>
<protein>
    <submittedName>
        <fullName evidence="3">Helix-hairpin-helix DNA-binding motif-containing protein</fullName>
    </submittedName>
    <submittedName>
        <fullName evidence="2">Helix-turn-helix transcriptional regulator</fullName>
    </submittedName>
</protein>
<feature type="domain" description="HTH cro/C1-type" evidence="1">
    <location>
        <begin position="8"/>
        <end position="61"/>
    </location>
</feature>
<dbReference type="CDD" id="cd00093">
    <property type="entry name" value="HTH_XRE"/>
    <property type="match status" value="1"/>
</dbReference>
<reference evidence="2 5" key="2">
    <citation type="submission" date="2023-01" db="EMBL/GenBank/DDBJ databases">
        <title>Effects of deletion of Siderophore biosynthase gene in Pseudomonas fragi on quorum sensing and spoliage ability.</title>
        <authorList>
            <person name="Cui F."/>
            <person name="Wang D."/>
            <person name="Liu J."/>
            <person name="Wang Q."/>
            <person name="Li T."/>
            <person name="Li J."/>
        </authorList>
    </citation>
    <scope>NUCLEOTIDE SEQUENCE [LARGE SCALE GENOMIC DNA]</scope>
    <source>
        <strain evidence="2 5">MS-10</strain>
    </source>
</reference>
<dbReference type="Proteomes" id="UP001212337">
    <property type="component" value="Unassembled WGS sequence"/>
</dbReference>
<name>A0A266NIR6_PSEFR</name>
<evidence type="ECO:0000259" key="1">
    <source>
        <dbReference type="PROSITE" id="PS50943"/>
    </source>
</evidence>
<dbReference type="EMBL" id="CAACYJ010000040">
    <property type="protein sequence ID" value="VFB21969.1"/>
    <property type="molecule type" value="Genomic_DNA"/>
</dbReference>
<dbReference type="GeneID" id="89545304"/>
<dbReference type="SMART" id="SM00530">
    <property type="entry name" value="HTH_XRE"/>
    <property type="match status" value="1"/>
</dbReference>
<sequence>MNTYGERLKHERLRLKLTQAQLADAGGVGRHAQSYYERDITLPRADYLAAITLLGIDVVFIITGKHTLPVYEEISCDRTRHPASKST</sequence>
<evidence type="ECO:0000313" key="2">
    <source>
        <dbReference type="EMBL" id="MDA7020978.1"/>
    </source>
</evidence>
<dbReference type="InterPro" id="IPR010982">
    <property type="entry name" value="Lambda_DNA-bd_dom_sf"/>
</dbReference>
<evidence type="ECO:0000313" key="4">
    <source>
        <dbReference type="Proteomes" id="UP000330809"/>
    </source>
</evidence>
<gene>
    <name evidence="3" type="ORF">NCTC10754_04651</name>
    <name evidence="2" type="ORF">PI499_03630</name>
</gene>
<dbReference type="AlphaFoldDB" id="A0A266NIR6"/>
<evidence type="ECO:0000313" key="3">
    <source>
        <dbReference type="EMBL" id="VFB21969.1"/>
    </source>
</evidence>
<evidence type="ECO:0000313" key="5">
    <source>
        <dbReference type="Proteomes" id="UP001212337"/>
    </source>
</evidence>
<dbReference type="Gene3D" id="1.10.260.40">
    <property type="entry name" value="lambda repressor-like DNA-binding domains"/>
    <property type="match status" value="1"/>
</dbReference>
<dbReference type="Proteomes" id="UP000330809">
    <property type="component" value="Unassembled WGS sequence"/>
</dbReference>
<dbReference type="PROSITE" id="PS50943">
    <property type="entry name" value="HTH_CROC1"/>
    <property type="match status" value="1"/>
</dbReference>
<dbReference type="GO" id="GO:0003677">
    <property type="term" value="F:DNA binding"/>
    <property type="evidence" value="ECO:0007669"/>
    <property type="project" value="UniProtKB-KW"/>
</dbReference>
<keyword evidence="3" id="KW-0238">DNA-binding</keyword>
<organism evidence="3 4">
    <name type="scientific">Pseudomonas fragi</name>
    <dbReference type="NCBI Taxonomy" id="296"/>
    <lineage>
        <taxon>Bacteria</taxon>
        <taxon>Pseudomonadati</taxon>
        <taxon>Pseudomonadota</taxon>
        <taxon>Gammaproteobacteria</taxon>
        <taxon>Pseudomonadales</taxon>
        <taxon>Pseudomonadaceae</taxon>
        <taxon>Pseudomonas</taxon>
    </lineage>
</organism>